<feature type="domain" description="DUF2007" evidence="1">
    <location>
        <begin position="1"/>
        <end position="66"/>
    </location>
</feature>
<proteinExistence type="predicted"/>
<dbReference type="SUPFAM" id="SSF54913">
    <property type="entry name" value="GlnB-like"/>
    <property type="match status" value="1"/>
</dbReference>
<gene>
    <name evidence="2" type="ordered locus">SL003B_1608</name>
</gene>
<dbReference type="PATRIC" id="fig|991905.3.peg.1652"/>
<evidence type="ECO:0000313" key="2">
    <source>
        <dbReference type="EMBL" id="ADZ70036.1"/>
    </source>
</evidence>
<dbReference type="HOGENOM" id="CLU_171578_0_1_5"/>
<sequence>MEELLSTNDPVLVSFVESLLDEAGIDHFVADANMSILEGSIAVIPRRILIAREAIGAARRLLRDAGLGHELKPEADR</sequence>
<protein>
    <submittedName>
        <fullName evidence="2">Hypothetical conserved protein</fullName>
    </submittedName>
</protein>
<dbReference type="STRING" id="991905.SL003B_1608"/>
<name>F2J4Z4_POLGS</name>
<dbReference type="KEGG" id="pgv:SL003B_1608"/>
<dbReference type="Proteomes" id="UP000008130">
    <property type="component" value="Chromosome"/>
</dbReference>
<dbReference type="InterPro" id="IPR011322">
    <property type="entry name" value="N-reg_PII-like_a/b"/>
</dbReference>
<dbReference type="EMBL" id="CP002568">
    <property type="protein sequence ID" value="ADZ70036.1"/>
    <property type="molecule type" value="Genomic_DNA"/>
</dbReference>
<evidence type="ECO:0000259" key="1">
    <source>
        <dbReference type="Pfam" id="PF09413"/>
    </source>
</evidence>
<evidence type="ECO:0000313" key="3">
    <source>
        <dbReference type="Proteomes" id="UP000008130"/>
    </source>
</evidence>
<keyword evidence="3" id="KW-1185">Reference proteome</keyword>
<dbReference type="OrthoDB" id="5297170at2"/>
<organism evidence="2 3">
    <name type="scientific">Polymorphum gilvum (strain LMG 25793 / CGMCC 1.9160 / SL003B-26A1)</name>
    <dbReference type="NCBI Taxonomy" id="991905"/>
    <lineage>
        <taxon>Bacteria</taxon>
        <taxon>Pseudomonadati</taxon>
        <taxon>Pseudomonadota</taxon>
        <taxon>Alphaproteobacteria</taxon>
        <taxon>Rhodobacterales</taxon>
        <taxon>Paracoccaceae</taxon>
        <taxon>Polymorphum</taxon>
    </lineage>
</organism>
<accession>F2J4Z4</accession>
<dbReference type="Gene3D" id="3.30.70.790">
    <property type="entry name" value="UreE, C-terminal domain"/>
    <property type="match status" value="1"/>
</dbReference>
<reference evidence="2 3" key="1">
    <citation type="journal article" date="2011" name="J. Bacteriol.">
        <title>Complete genome sequence of Polymorphum gilvum SL003B-26A1T, a crude oil-degrading bacterium from oil-polluted saline soil.</title>
        <authorList>
            <person name="Li S.G."/>
            <person name="Tang Y.Q."/>
            <person name="Nie Y."/>
            <person name="Cai M."/>
            <person name="Wu X.L."/>
        </authorList>
    </citation>
    <scope>NUCLEOTIDE SEQUENCE [LARGE SCALE GENOMIC DNA]</scope>
    <source>
        <strain evidence="3">LMG 25793 / CGMCC 1.9160 / SL003B-26A1</strain>
    </source>
</reference>
<dbReference type="AlphaFoldDB" id="F2J4Z4"/>
<dbReference type="eggNOG" id="ENOG5032YJ8">
    <property type="taxonomic scope" value="Bacteria"/>
</dbReference>
<dbReference type="Pfam" id="PF09413">
    <property type="entry name" value="DUF2007"/>
    <property type="match status" value="1"/>
</dbReference>
<dbReference type="InterPro" id="IPR018551">
    <property type="entry name" value="DUF2007"/>
</dbReference>